<name>A0A8T0G8H9_CERPU</name>
<gene>
    <name evidence="1" type="ORF">KC19_12G022700</name>
</gene>
<proteinExistence type="predicted"/>
<dbReference type="AlphaFoldDB" id="A0A8T0G8H9"/>
<sequence length="158" mass="17617">MPHHSTKPHPPSNSNYTAHNIISTRKPNSIASTKPTSPPTITSIAPHLGHPNAVLQPQRSPSFFPTRSPLLTYHEWRKPIPIAHFWNSHDPLCHLSLPHQSQRQLGLPCPANTPLRTIVMGIPITHFWSSSSLTFQANNASKTYAQSSEDETGRHILH</sequence>
<dbReference type="Proteomes" id="UP000822688">
    <property type="component" value="Chromosome 12"/>
</dbReference>
<reference evidence="1" key="1">
    <citation type="submission" date="2020-06" db="EMBL/GenBank/DDBJ databases">
        <title>WGS assembly of Ceratodon purpureus strain R40.</title>
        <authorList>
            <person name="Carey S.B."/>
            <person name="Jenkins J."/>
            <person name="Shu S."/>
            <person name="Lovell J.T."/>
            <person name="Sreedasyam A."/>
            <person name="Maumus F."/>
            <person name="Tiley G.P."/>
            <person name="Fernandez-Pozo N."/>
            <person name="Barry K."/>
            <person name="Chen C."/>
            <person name="Wang M."/>
            <person name="Lipzen A."/>
            <person name="Daum C."/>
            <person name="Saski C.A."/>
            <person name="Payton A.C."/>
            <person name="Mcbreen J.C."/>
            <person name="Conrad R.E."/>
            <person name="Kollar L.M."/>
            <person name="Olsson S."/>
            <person name="Huttunen S."/>
            <person name="Landis J.B."/>
            <person name="Wickett N.J."/>
            <person name="Johnson M.G."/>
            <person name="Rensing S.A."/>
            <person name="Grimwood J."/>
            <person name="Schmutz J."/>
            <person name="Mcdaniel S.F."/>
        </authorList>
    </citation>
    <scope>NUCLEOTIDE SEQUENCE</scope>
    <source>
        <strain evidence="1">R40</strain>
    </source>
</reference>
<protein>
    <submittedName>
        <fullName evidence="1">Uncharacterized protein</fullName>
    </submittedName>
</protein>
<comment type="caution">
    <text evidence="1">The sequence shown here is derived from an EMBL/GenBank/DDBJ whole genome shotgun (WGS) entry which is preliminary data.</text>
</comment>
<keyword evidence="2" id="KW-1185">Reference proteome</keyword>
<evidence type="ECO:0000313" key="1">
    <source>
        <dbReference type="EMBL" id="KAG0553582.1"/>
    </source>
</evidence>
<accession>A0A8T0G8H9</accession>
<organism evidence="1 2">
    <name type="scientific">Ceratodon purpureus</name>
    <name type="common">Fire moss</name>
    <name type="synonym">Dicranum purpureum</name>
    <dbReference type="NCBI Taxonomy" id="3225"/>
    <lineage>
        <taxon>Eukaryota</taxon>
        <taxon>Viridiplantae</taxon>
        <taxon>Streptophyta</taxon>
        <taxon>Embryophyta</taxon>
        <taxon>Bryophyta</taxon>
        <taxon>Bryophytina</taxon>
        <taxon>Bryopsida</taxon>
        <taxon>Dicranidae</taxon>
        <taxon>Pseudoditrichales</taxon>
        <taxon>Ditrichaceae</taxon>
        <taxon>Ceratodon</taxon>
    </lineage>
</organism>
<dbReference type="EMBL" id="CM026433">
    <property type="protein sequence ID" value="KAG0553582.1"/>
    <property type="molecule type" value="Genomic_DNA"/>
</dbReference>
<evidence type="ECO:0000313" key="2">
    <source>
        <dbReference type="Proteomes" id="UP000822688"/>
    </source>
</evidence>